<feature type="domain" description="AIR9-like A9" evidence="2">
    <location>
        <begin position="926"/>
        <end position="969"/>
    </location>
</feature>
<dbReference type="PANTHER" id="PTHR33116">
    <property type="entry name" value="REVERSE TRANSCRIPTASE ZINC-BINDING DOMAIN-CONTAINING PROTEIN-RELATED-RELATED"/>
    <property type="match status" value="1"/>
</dbReference>
<evidence type="ECO:0000259" key="1">
    <source>
        <dbReference type="Pfam" id="PF14111"/>
    </source>
</evidence>
<proteinExistence type="predicted"/>
<evidence type="ECO:0000313" key="4">
    <source>
        <dbReference type="Proteomes" id="UP000288805"/>
    </source>
</evidence>
<dbReference type="PANTHER" id="PTHR33116:SF78">
    <property type="entry name" value="OS12G0587133 PROTEIN"/>
    <property type="match status" value="1"/>
</dbReference>
<reference evidence="3 4" key="1">
    <citation type="journal article" date="2018" name="PLoS Genet.">
        <title>Population sequencing reveals clonal diversity and ancestral inbreeding in the grapevine cultivar Chardonnay.</title>
        <authorList>
            <person name="Roach M.J."/>
            <person name="Johnson D.L."/>
            <person name="Bohlmann J."/>
            <person name="van Vuuren H.J."/>
            <person name="Jones S.J."/>
            <person name="Pretorius I.S."/>
            <person name="Schmidt S.A."/>
            <person name="Borneman A.R."/>
        </authorList>
    </citation>
    <scope>NUCLEOTIDE SEQUENCE [LARGE SCALE GENOMIC DNA]</scope>
    <source>
        <strain evidence="4">cv. Chardonnay</strain>
        <tissue evidence="3">Leaf</tissue>
    </source>
</reference>
<comment type="caution">
    <text evidence="3">The sequence shown here is derived from an EMBL/GenBank/DDBJ whole genome shotgun (WGS) entry which is preliminary data.</text>
</comment>
<dbReference type="InterPro" id="IPR056284">
    <property type="entry name" value="AIR9-like_A9"/>
</dbReference>
<dbReference type="EMBL" id="QGNW01000093">
    <property type="protein sequence ID" value="RVW98415.1"/>
    <property type="molecule type" value="Genomic_DNA"/>
</dbReference>
<gene>
    <name evidence="3" type="primary">AIR9_7</name>
    <name evidence="3" type="ORF">CK203_026858</name>
</gene>
<accession>A0A438IP72</accession>
<feature type="domain" description="DUF4283" evidence="1">
    <location>
        <begin position="147"/>
        <end position="231"/>
    </location>
</feature>
<dbReference type="Pfam" id="PF14111">
    <property type="entry name" value="DUF4283"/>
    <property type="match status" value="1"/>
</dbReference>
<organism evidence="3 4">
    <name type="scientific">Vitis vinifera</name>
    <name type="common">Grape</name>
    <dbReference type="NCBI Taxonomy" id="29760"/>
    <lineage>
        <taxon>Eukaryota</taxon>
        <taxon>Viridiplantae</taxon>
        <taxon>Streptophyta</taxon>
        <taxon>Embryophyta</taxon>
        <taxon>Tracheophyta</taxon>
        <taxon>Spermatophyta</taxon>
        <taxon>Magnoliopsida</taxon>
        <taxon>eudicotyledons</taxon>
        <taxon>Gunneridae</taxon>
        <taxon>Pentapetalae</taxon>
        <taxon>rosids</taxon>
        <taxon>Vitales</taxon>
        <taxon>Vitaceae</taxon>
        <taxon>Viteae</taxon>
        <taxon>Vitis</taxon>
    </lineage>
</organism>
<evidence type="ECO:0000313" key="3">
    <source>
        <dbReference type="EMBL" id="RVW98415.1"/>
    </source>
</evidence>
<dbReference type="InterPro" id="IPR025558">
    <property type="entry name" value="DUF4283"/>
</dbReference>
<sequence length="984" mass="112610">MRGGKCWCAIELKTFEVSIEEVRGKLRDTIVERSRGFSSWIRFGVASLRKLLEILKIVGGMKKKGRLVKVWKEEGRKLRRQQSLKRHFELIQKLKVVTAEDKDERCLGKKVEGEKKTFVDVAKEPAGRQGDALWIQVGGRGLRNREEGLGRCLVGRWGDRLVVETEMVSFRKWEERSWNLKKGVKVLKLGGPFMLLEFEAEEEAERVLKRGTRCFKDKVSHLERWSEDAGCLQEGSQAQEVWVRVVGLPLHCWNIEMLKELVTGCGGFVEGRVGGGLTCRELQWKGKERWRVAEADGAGLIRKVGGNNGGKKGVMETGRQTCGPGCAEKRGSPVEVWDGPLVMASKLSMGWVVWLAGPSGLKKSSWPGGMGPEVEKGETRRCSLADVCLLEEDSSVEGALIEIKESRGFDALLKESEGKLTLSPLRVCPVEGRVGHKVVGDSFLLEEERDERVEKEGEDEEVWRYSCLARFCQCLGMPSEGCESEILKLLNRMRERRDRSERVNGKKRKGQRPLRFDRELKKLEWSVWTHCESEREDFLSELGAIRGLWNESWCVAGDFNMIRFPSERSRGGRMSPTMRSLAKVLANRMKGVLAKVISTCQNAFVERQQIMNAVLIAKEAMDSILKSNRGAILCKLDIEKAYDHVDWSFLTWTELKGFKARRPSLALFIRSSHGGFSCLLKRAVVGGLRANLEKSELIQVGRVENVEELVDEFSYKVGNLPSTYLRMPLGAPFKFVGAWDGIEERFRKKLATWKRQYISKRGEDYLNSKYLVHLLIYFMSLFQLPRVVRMRLEQIQRDFLWGGGAIEQKPHLVRVLLGKWVWHFNRPFNDWEMEEVGRLLCCLDGKMVRVDEEDRPKISFFAWEASWGRVLTLDRLQKRGWDLENRMEGLFCGKKRKVVWQLRPLCLFWVIWKARNTIAFEDAPPSVNNVRIIGVPVEGNTIKGVGDYFGGREGPSKFDWLRENLEAGLVFFVVSPMEDNRINM</sequence>
<protein>
    <submittedName>
        <fullName evidence="3">Microtubule-associated protein AIR9</fullName>
    </submittedName>
</protein>
<dbReference type="AlphaFoldDB" id="A0A438IP72"/>
<dbReference type="Pfam" id="PF23197">
    <property type="entry name" value="IG_AIR9"/>
    <property type="match status" value="1"/>
</dbReference>
<dbReference type="Proteomes" id="UP000288805">
    <property type="component" value="Unassembled WGS sequence"/>
</dbReference>
<evidence type="ECO:0000259" key="2">
    <source>
        <dbReference type="Pfam" id="PF23197"/>
    </source>
</evidence>
<name>A0A438IP72_VITVI</name>